<dbReference type="InterPro" id="IPR036013">
    <property type="entry name" value="Band_7/SPFH_dom_sf"/>
</dbReference>
<dbReference type="PIRSF" id="PIRSF005651">
    <property type="entry name" value="HflC"/>
    <property type="match status" value="1"/>
</dbReference>
<protein>
    <recommendedName>
        <fullName evidence="7">Band 7 domain-containing protein</fullName>
    </recommendedName>
</protein>
<evidence type="ECO:0000256" key="3">
    <source>
        <dbReference type="ARBA" id="ARBA00022692"/>
    </source>
</evidence>
<feature type="transmembrane region" description="Helical" evidence="6">
    <location>
        <begin position="6"/>
        <end position="27"/>
    </location>
</feature>
<reference evidence="8" key="1">
    <citation type="submission" date="2018-05" db="EMBL/GenBank/DDBJ databases">
        <authorList>
            <person name="Lanie J.A."/>
            <person name="Ng W.-L."/>
            <person name="Kazmierczak K.M."/>
            <person name="Andrzejewski T.M."/>
            <person name="Davidsen T.M."/>
            <person name="Wayne K.J."/>
            <person name="Tettelin H."/>
            <person name="Glass J.I."/>
            <person name="Rusch D."/>
            <person name="Podicherti R."/>
            <person name="Tsui H.-C.T."/>
            <person name="Winkler M.E."/>
        </authorList>
    </citation>
    <scope>NUCLEOTIDE SEQUENCE</scope>
</reference>
<dbReference type="CDD" id="cd03405">
    <property type="entry name" value="SPFH_HflC"/>
    <property type="match status" value="1"/>
</dbReference>
<evidence type="ECO:0000256" key="2">
    <source>
        <dbReference type="ARBA" id="ARBA00007862"/>
    </source>
</evidence>
<dbReference type="InterPro" id="IPR010200">
    <property type="entry name" value="HflC"/>
</dbReference>
<evidence type="ECO:0000256" key="1">
    <source>
        <dbReference type="ARBA" id="ARBA00004370"/>
    </source>
</evidence>
<dbReference type="InterPro" id="IPR001107">
    <property type="entry name" value="Band_7"/>
</dbReference>
<gene>
    <name evidence="8" type="ORF">METZ01_LOCUS95795</name>
</gene>
<dbReference type="AlphaFoldDB" id="A0A381VS96"/>
<dbReference type="Gene3D" id="3.30.479.30">
    <property type="entry name" value="Band 7 domain"/>
    <property type="match status" value="1"/>
</dbReference>
<comment type="subcellular location">
    <subcellularLocation>
        <location evidence="1">Membrane</location>
    </subcellularLocation>
</comment>
<evidence type="ECO:0000256" key="5">
    <source>
        <dbReference type="ARBA" id="ARBA00023136"/>
    </source>
</evidence>
<feature type="domain" description="Band 7" evidence="7">
    <location>
        <begin position="24"/>
        <end position="216"/>
    </location>
</feature>
<dbReference type="SMART" id="SM00244">
    <property type="entry name" value="PHB"/>
    <property type="match status" value="1"/>
</dbReference>
<keyword evidence="3 6" id="KW-0812">Transmembrane</keyword>
<organism evidence="8">
    <name type="scientific">marine metagenome</name>
    <dbReference type="NCBI Taxonomy" id="408172"/>
    <lineage>
        <taxon>unclassified sequences</taxon>
        <taxon>metagenomes</taxon>
        <taxon>ecological metagenomes</taxon>
    </lineage>
</organism>
<dbReference type="GO" id="GO:0016020">
    <property type="term" value="C:membrane"/>
    <property type="evidence" value="ECO:0007669"/>
    <property type="project" value="UniProtKB-SubCell"/>
</dbReference>
<accession>A0A381VS96</accession>
<dbReference type="PANTHER" id="PTHR42911:SF1">
    <property type="entry name" value="MODULATOR OF FTSH PROTEASE HFLC"/>
    <property type="match status" value="1"/>
</dbReference>
<keyword evidence="5 6" id="KW-0472">Membrane</keyword>
<dbReference type="SUPFAM" id="SSF117892">
    <property type="entry name" value="Band 7/SPFH domain"/>
    <property type="match status" value="1"/>
</dbReference>
<evidence type="ECO:0000313" key="8">
    <source>
        <dbReference type="EMBL" id="SVA42941.1"/>
    </source>
</evidence>
<dbReference type="EMBL" id="UINC01009581">
    <property type="protein sequence ID" value="SVA42941.1"/>
    <property type="molecule type" value="Genomic_DNA"/>
</dbReference>
<dbReference type="Pfam" id="PF01145">
    <property type="entry name" value="Band_7"/>
    <property type="match status" value="1"/>
</dbReference>
<keyword evidence="4 6" id="KW-1133">Transmembrane helix</keyword>
<sequence>MKKNQINTSLIIGAFLVIIFGFMLFTFQVREGEVAIKTRFGKAVLYDDLYVEGDTLPDGKAVGDVKTKADIGPGLHLRLPWPVHDVHIFDKRIQSSEWAFEQTGTRNAQPILITVFVVWRISEAELFFSRHGGDLAKADDLLKGKVRSAQNAVIGNYAFNELVSTNKDELKLDEIEEEMKTRVAEASKVNGIEIIMVGIKRLGIPESVTGAVFERMKAERQAEIQKIAAEGERQAMEIKAKADLEANKILAQARAEAIQISGQAEAQTAKYYEVFKQNPELANFLFQRKALEGLLKENSTLILDPNTPPFNLLTQPDATKAAKP</sequence>
<comment type="similarity">
    <text evidence="2">Belongs to the band 7/mec-2 family. HflC subfamily.</text>
</comment>
<proteinExistence type="inferred from homology"/>
<dbReference type="PANTHER" id="PTHR42911">
    <property type="entry name" value="MODULATOR OF FTSH PROTEASE HFLC"/>
    <property type="match status" value="1"/>
</dbReference>
<evidence type="ECO:0000259" key="7">
    <source>
        <dbReference type="SMART" id="SM00244"/>
    </source>
</evidence>
<evidence type="ECO:0000256" key="6">
    <source>
        <dbReference type="SAM" id="Phobius"/>
    </source>
</evidence>
<evidence type="ECO:0000256" key="4">
    <source>
        <dbReference type="ARBA" id="ARBA00022989"/>
    </source>
</evidence>
<name>A0A381VS96_9ZZZZ</name>